<protein>
    <submittedName>
        <fullName evidence="2">LamG-like jellyroll fold domain-containing protein</fullName>
    </submittedName>
</protein>
<dbReference type="RefSeq" id="WP_407328733.1">
    <property type="nucleotide sequence ID" value="NZ_CP136865.1"/>
</dbReference>
<proteinExistence type="predicted"/>
<organism evidence="2 3">
    <name type="scientific">Congregibacter brevis</name>
    <dbReference type="NCBI Taxonomy" id="3081201"/>
    <lineage>
        <taxon>Bacteria</taxon>
        <taxon>Pseudomonadati</taxon>
        <taxon>Pseudomonadota</taxon>
        <taxon>Gammaproteobacteria</taxon>
        <taxon>Cellvibrionales</taxon>
        <taxon>Halieaceae</taxon>
        <taxon>Congregibacter</taxon>
    </lineage>
</organism>
<accession>A0ABZ0IFA3</accession>
<evidence type="ECO:0000256" key="1">
    <source>
        <dbReference type="SAM" id="SignalP"/>
    </source>
</evidence>
<dbReference type="Gene3D" id="2.60.120.200">
    <property type="match status" value="1"/>
</dbReference>
<dbReference type="InterPro" id="IPR013320">
    <property type="entry name" value="ConA-like_dom_sf"/>
</dbReference>
<dbReference type="EMBL" id="CP136865">
    <property type="protein sequence ID" value="WOJ97743.1"/>
    <property type="molecule type" value="Genomic_DNA"/>
</dbReference>
<keyword evidence="3" id="KW-1185">Reference proteome</keyword>
<dbReference type="Pfam" id="PF13385">
    <property type="entry name" value="Laminin_G_3"/>
    <property type="match status" value="1"/>
</dbReference>
<gene>
    <name evidence="2" type="ORF">R0137_04005</name>
</gene>
<keyword evidence="1" id="KW-0732">Signal</keyword>
<feature type="signal peptide" evidence="1">
    <location>
        <begin position="1"/>
        <end position="21"/>
    </location>
</feature>
<evidence type="ECO:0000313" key="3">
    <source>
        <dbReference type="Proteomes" id="UP001626549"/>
    </source>
</evidence>
<evidence type="ECO:0000313" key="2">
    <source>
        <dbReference type="EMBL" id="WOJ97743.1"/>
    </source>
</evidence>
<dbReference type="SUPFAM" id="SSF49899">
    <property type="entry name" value="Concanavalin A-like lectins/glucanases"/>
    <property type="match status" value="1"/>
</dbReference>
<feature type="chain" id="PRO_5045466855" evidence="1">
    <location>
        <begin position="22"/>
        <end position="282"/>
    </location>
</feature>
<sequence>MKVKYRISILALCLLPGVSSAGILDTALRFWSFDNTLVDSVAGIGATTRSWTSGYAEDRNGNAAGALNLGGDLDAVLVNSATDLLPLANYSISLWFNMNAHNSAGGRSQLFDTRDGSNIERDSLASFIDNTANLNSNDGSNPQDGWLGTFSAQRIPLTEANNQTWHHLLFSTTSTTQSIYYNGQIDPVSFVNYGSGSPLNPAILNTGIVFGDKGNDLGTGFNFNGSLDDIALFDRALDGSDAASLFSAPASASVSAPSTLLLMLSAAGLWRVKRRRVSTPLA</sequence>
<reference evidence="2 3" key="1">
    <citation type="submission" date="2023-10" db="EMBL/GenBank/DDBJ databases">
        <title>Two novel species belonging to the OM43/NOR5 clade.</title>
        <authorList>
            <person name="Park M."/>
        </authorList>
    </citation>
    <scope>NUCLEOTIDE SEQUENCE [LARGE SCALE GENOMIC DNA]</scope>
    <source>
        <strain evidence="2 3">IMCC45268</strain>
    </source>
</reference>
<name>A0ABZ0IFA3_9GAMM</name>
<dbReference type="Proteomes" id="UP001626549">
    <property type="component" value="Chromosome"/>
</dbReference>